<dbReference type="PANTHER" id="PTHR32261:SF1">
    <property type="entry name" value="CALCIUM HOMEOSTASIS MODULATOR PROTEIN"/>
    <property type="match status" value="1"/>
</dbReference>
<evidence type="ECO:0000256" key="8">
    <source>
        <dbReference type="ARBA" id="ARBA00023303"/>
    </source>
</evidence>
<feature type="transmembrane region" description="Helical" evidence="9">
    <location>
        <begin position="103"/>
        <end position="124"/>
    </location>
</feature>
<name>A0ABM1BVC2_LIMPO</name>
<evidence type="ECO:0000256" key="4">
    <source>
        <dbReference type="ARBA" id="ARBA00022692"/>
    </source>
</evidence>
<organism evidence="10 11">
    <name type="scientific">Limulus polyphemus</name>
    <name type="common">Atlantic horseshoe crab</name>
    <dbReference type="NCBI Taxonomy" id="6850"/>
    <lineage>
        <taxon>Eukaryota</taxon>
        <taxon>Metazoa</taxon>
        <taxon>Ecdysozoa</taxon>
        <taxon>Arthropoda</taxon>
        <taxon>Chelicerata</taxon>
        <taxon>Merostomata</taxon>
        <taxon>Xiphosura</taxon>
        <taxon>Limulidae</taxon>
        <taxon>Limulus</taxon>
    </lineage>
</organism>
<keyword evidence="10" id="KW-1185">Reference proteome</keyword>
<dbReference type="Proteomes" id="UP000694941">
    <property type="component" value="Unplaced"/>
</dbReference>
<evidence type="ECO:0000256" key="6">
    <source>
        <dbReference type="ARBA" id="ARBA00023065"/>
    </source>
</evidence>
<dbReference type="GeneID" id="106473251"/>
<evidence type="ECO:0000256" key="7">
    <source>
        <dbReference type="ARBA" id="ARBA00023136"/>
    </source>
</evidence>
<dbReference type="InterPro" id="IPR029569">
    <property type="entry name" value="CALHM"/>
</dbReference>
<comment type="similarity">
    <text evidence="2">Belongs to the CALHM family.</text>
</comment>
<evidence type="ECO:0000256" key="9">
    <source>
        <dbReference type="SAM" id="Phobius"/>
    </source>
</evidence>
<evidence type="ECO:0000313" key="11">
    <source>
        <dbReference type="RefSeq" id="XP_013789392.1"/>
    </source>
</evidence>
<keyword evidence="4 9" id="KW-0812">Transmembrane</keyword>
<reference evidence="11" key="1">
    <citation type="submission" date="2025-08" db="UniProtKB">
        <authorList>
            <consortium name="RefSeq"/>
        </authorList>
    </citation>
    <scope>IDENTIFICATION</scope>
    <source>
        <tissue evidence="11">Muscle</tissue>
    </source>
</reference>
<keyword evidence="3" id="KW-0813">Transport</keyword>
<evidence type="ECO:0000256" key="5">
    <source>
        <dbReference type="ARBA" id="ARBA00022989"/>
    </source>
</evidence>
<dbReference type="Pfam" id="PF14798">
    <property type="entry name" value="Ca_hom_mod"/>
    <property type="match status" value="1"/>
</dbReference>
<keyword evidence="6" id="KW-0406">Ion transport</keyword>
<evidence type="ECO:0000313" key="10">
    <source>
        <dbReference type="Proteomes" id="UP000694941"/>
    </source>
</evidence>
<feature type="transmembrane region" description="Helical" evidence="9">
    <location>
        <begin position="60"/>
        <end position="83"/>
    </location>
</feature>
<accession>A0ABM1BVC2</accession>
<evidence type="ECO:0000256" key="2">
    <source>
        <dbReference type="ARBA" id="ARBA00008497"/>
    </source>
</evidence>
<protein>
    <submittedName>
        <fullName evidence="11">Calcium homeostasis modulator protein-like</fullName>
    </submittedName>
</protein>
<gene>
    <name evidence="11" type="primary">LOC106473251</name>
</gene>
<feature type="non-terminal residue" evidence="11">
    <location>
        <position position="134"/>
    </location>
</feature>
<evidence type="ECO:0000256" key="1">
    <source>
        <dbReference type="ARBA" id="ARBA00004141"/>
    </source>
</evidence>
<dbReference type="RefSeq" id="XP_013789392.1">
    <property type="nucleotide sequence ID" value="XM_013933938.2"/>
</dbReference>
<proteinExistence type="inferred from homology"/>
<keyword evidence="5 9" id="KW-1133">Transmembrane helix</keyword>
<comment type="subcellular location">
    <subcellularLocation>
        <location evidence="1">Membrane</location>
        <topology evidence="1">Multi-pass membrane protein</topology>
    </subcellularLocation>
</comment>
<sequence length="134" mass="14844">MPGVSSAAFKKLGSAVQNHQSSCINGVVIVVTLSSEEIFKKVAFQCPCSRPESHLYGGCFLWAPAFVLFVLGILINTVTWRLFHGCINRARETSHGFKRGSYYCIRIVTQAVVAPSAWLFVSLLDGEYVFRLLI</sequence>
<keyword evidence="8" id="KW-0407">Ion channel</keyword>
<evidence type="ECO:0000256" key="3">
    <source>
        <dbReference type="ARBA" id="ARBA00022448"/>
    </source>
</evidence>
<keyword evidence="7 9" id="KW-0472">Membrane</keyword>
<dbReference type="PANTHER" id="PTHR32261">
    <property type="entry name" value="CALCIUM HOMEOSTASIS MODULATOR PROTEIN"/>
    <property type="match status" value="1"/>
</dbReference>